<proteinExistence type="predicted"/>
<dbReference type="EnsemblMetazoa" id="AMAM000306-RA">
    <property type="protein sequence ID" value="AMAM000306-PA"/>
    <property type="gene ID" value="AMAM000306"/>
</dbReference>
<name>A0A182S5Y5_9DIPT</name>
<reference evidence="1" key="2">
    <citation type="submission" date="2020-05" db="UniProtKB">
        <authorList>
            <consortium name="EnsemblMetazoa"/>
        </authorList>
    </citation>
    <scope>IDENTIFICATION</scope>
    <source>
        <strain evidence="1">maculatus3</strain>
    </source>
</reference>
<dbReference type="VEuPathDB" id="VectorBase:AMAM000306"/>
<keyword evidence="2" id="KW-1185">Reference proteome</keyword>
<organism evidence="1 2">
    <name type="scientific">Anopheles maculatus</name>
    <dbReference type="NCBI Taxonomy" id="74869"/>
    <lineage>
        <taxon>Eukaryota</taxon>
        <taxon>Metazoa</taxon>
        <taxon>Ecdysozoa</taxon>
        <taxon>Arthropoda</taxon>
        <taxon>Hexapoda</taxon>
        <taxon>Insecta</taxon>
        <taxon>Pterygota</taxon>
        <taxon>Neoptera</taxon>
        <taxon>Endopterygota</taxon>
        <taxon>Diptera</taxon>
        <taxon>Nematocera</taxon>
        <taxon>Culicoidea</taxon>
        <taxon>Culicidae</taxon>
        <taxon>Anophelinae</taxon>
        <taxon>Anopheles</taxon>
        <taxon>Anopheles maculatus group</taxon>
    </lineage>
</organism>
<dbReference type="AlphaFoldDB" id="A0A182S5Y5"/>
<accession>A0A182S5Y5</accession>
<reference evidence="2" key="1">
    <citation type="submission" date="2013-09" db="EMBL/GenBank/DDBJ databases">
        <title>The Genome Sequence of Anopheles maculatus species B.</title>
        <authorList>
            <consortium name="The Broad Institute Genomics Platform"/>
            <person name="Neafsey D.E."/>
            <person name="Besansky N."/>
            <person name="Howell P."/>
            <person name="Walton C."/>
            <person name="Young S.K."/>
            <person name="Zeng Q."/>
            <person name="Gargeya S."/>
            <person name="Fitzgerald M."/>
            <person name="Haas B."/>
            <person name="Abouelleil A."/>
            <person name="Allen A.W."/>
            <person name="Alvarado L."/>
            <person name="Arachchi H.M."/>
            <person name="Berlin A.M."/>
            <person name="Chapman S.B."/>
            <person name="Gainer-Dewar J."/>
            <person name="Goldberg J."/>
            <person name="Griggs A."/>
            <person name="Gujja S."/>
            <person name="Hansen M."/>
            <person name="Howarth C."/>
            <person name="Imamovic A."/>
            <person name="Ireland A."/>
            <person name="Larimer J."/>
            <person name="McCowan C."/>
            <person name="Murphy C."/>
            <person name="Pearson M."/>
            <person name="Poon T.W."/>
            <person name="Priest M."/>
            <person name="Roberts A."/>
            <person name="Saif S."/>
            <person name="Shea T."/>
            <person name="Sisk P."/>
            <person name="Sykes S."/>
            <person name="Wortman J."/>
            <person name="Nusbaum C."/>
            <person name="Birren B."/>
        </authorList>
    </citation>
    <scope>NUCLEOTIDE SEQUENCE [LARGE SCALE GENOMIC DNA]</scope>
    <source>
        <strain evidence="2">maculatus3</strain>
    </source>
</reference>
<protein>
    <submittedName>
        <fullName evidence="1">Uncharacterized protein</fullName>
    </submittedName>
</protein>
<sequence>MRAAVCRLASLRLCRPAVVRPVRPPCGCVCLTSVTGSVKIRTMCSVL</sequence>
<dbReference type="Proteomes" id="UP000075901">
    <property type="component" value="Unassembled WGS sequence"/>
</dbReference>
<evidence type="ECO:0000313" key="1">
    <source>
        <dbReference type="EnsemblMetazoa" id="AMAM000306-PA"/>
    </source>
</evidence>
<evidence type="ECO:0000313" key="2">
    <source>
        <dbReference type="Proteomes" id="UP000075901"/>
    </source>
</evidence>